<dbReference type="PANTHER" id="PTHR43791:SF22">
    <property type="entry name" value="TRANSPORTER, PUTATIVE (AFU_ORTHOLOGUE AFUA_6G11320)-RELATED"/>
    <property type="match status" value="1"/>
</dbReference>
<keyword evidence="2" id="KW-0813">Transport</keyword>
<feature type="non-terminal residue" evidence="9">
    <location>
        <position position="219"/>
    </location>
</feature>
<evidence type="ECO:0000256" key="2">
    <source>
        <dbReference type="ARBA" id="ARBA00022448"/>
    </source>
</evidence>
<feature type="transmembrane region" description="Helical" evidence="7">
    <location>
        <begin position="178"/>
        <end position="199"/>
    </location>
</feature>
<dbReference type="Gene3D" id="1.20.1250.20">
    <property type="entry name" value="MFS general substrate transporter like domains"/>
    <property type="match status" value="1"/>
</dbReference>
<evidence type="ECO:0000256" key="6">
    <source>
        <dbReference type="SAM" id="MobiDB-lite"/>
    </source>
</evidence>
<feature type="transmembrane region" description="Helical" evidence="7">
    <location>
        <begin position="118"/>
        <end position="136"/>
    </location>
</feature>
<dbReference type="InterPro" id="IPR011701">
    <property type="entry name" value="MFS"/>
</dbReference>
<dbReference type="GO" id="GO:0016020">
    <property type="term" value="C:membrane"/>
    <property type="evidence" value="ECO:0007669"/>
    <property type="project" value="UniProtKB-SubCell"/>
</dbReference>
<dbReference type="GO" id="GO:0022857">
    <property type="term" value="F:transmembrane transporter activity"/>
    <property type="evidence" value="ECO:0007669"/>
    <property type="project" value="InterPro"/>
</dbReference>
<dbReference type="PANTHER" id="PTHR43791">
    <property type="entry name" value="PERMEASE-RELATED"/>
    <property type="match status" value="1"/>
</dbReference>
<evidence type="ECO:0000313" key="10">
    <source>
        <dbReference type="Proteomes" id="UP000481288"/>
    </source>
</evidence>
<feature type="transmembrane region" description="Helical" evidence="7">
    <location>
        <begin position="148"/>
        <end position="166"/>
    </location>
</feature>
<proteinExistence type="predicted"/>
<evidence type="ECO:0000256" key="3">
    <source>
        <dbReference type="ARBA" id="ARBA00022692"/>
    </source>
</evidence>
<evidence type="ECO:0000256" key="5">
    <source>
        <dbReference type="ARBA" id="ARBA00023136"/>
    </source>
</evidence>
<dbReference type="PROSITE" id="PS50850">
    <property type="entry name" value="MFS"/>
    <property type="match status" value="1"/>
</dbReference>
<dbReference type="AlphaFoldDB" id="A0A7D8UQS0"/>
<keyword evidence="10" id="KW-1185">Reference proteome</keyword>
<sequence>MSDLEVAGAHEKTTLDHGNGSKGDESDDSFANPSGLNEKSLVRKLDLRLLPPLTLLYLLSFLDRSNVGNAKLVGLTKDLKITGNQYLLTLTMYFVGYVSSLLGFGALGRSMELIRTRFWLPTLMLAWGIVATLLGVTQNFAGFVVARFFLGVTESGLFPGVLFYLSMWYKRTETHYRISLFFSAASLAGAFGGVLAYGIGFMKGVGGYNGWRWIFILVC</sequence>
<keyword evidence="5 7" id="KW-0472">Membrane</keyword>
<dbReference type="OrthoDB" id="2962993at2759"/>
<organism evidence="9 10">
    <name type="scientific">Lachnellula cervina</name>
    <dbReference type="NCBI Taxonomy" id="1316786"/>
    <lineage>
        <taxon>Eukaryota</taxon>
        <taxon>Fungi</taxon>
        <taxon>Dikarya</taxon>
        <taxon>Ascomycota</taxon>
        <taxon>Pezizomycotina</taxon>
        <taxon>Leotiomycetes</taxon>
        <taxon>Helotiales</taxon>
        <taxon>Lachnaceae</taxon>
        <taxon>Lachnellula</taxon>
    </lineage>
</organism>
<keyword evidence="4 7" id="KW-1133">Transmembrane helix</keyword>
<feature type="region of interest" description="Disordered" evidence="6">
    <location>
        <begin position="1"/>
        <end position="31"/>
    </location>
</feature>
<dbReference type="SUPFAM" id="SSF103473">
    <property type="entry name" value="MFS general substrate transporter"/>
    <property type="match status" value="1"/>
</dbReference>
<reference evidence="9 10" key="1">
    <citation type="submission" date="2018-05" db="EMBL/GenBank/DDBJ databases">
        <title>Whole genome sequencing for identification of molecular markers to develop diagnostic detection tools for the regulated plant pathogen Lachnellula willkommii.</title>
        <authorList>
            <person name="Giroux E."/>
            <person name="Bilodeau G."/>
        </authorList>
    </citation>
    <scope>NUCLEOTIDE SEQUENCE [LARGE SCALE GENOMIC DNA]</scope>
    <source>
        <strain evidence="9 10">CBS 625.97</strain>
    </source>
</reference>
<evidence type="ECO:0000256" key="1">
    <source>
        <dbReference type="ARBA" id="ARBA00004141"/>
    </source>
</evidence>
<feature type="transmembrane region" description="Helical" evidence="7">
    <location>
        <begin position="86"/>
        <end position="106"/>
    </location>
</feature>
<accession>A0A7D8UQS0</accession>
<comment type="caution">
    <text evidence="9">The sequence shown here is derived from an EMBL/GenBank/DDBJ whole genome shotgun (WGS) entry which is preliminary data.</text>
</comment>
<evidence type="ECO:0000256" key="7">
    <source>
        <dbReference type="SAM" id="Phobius"/>
    </source>
</evidence>
<name>A0A7D8UQS0_9HELO</name>
<dbReference type="InterPro" id="IPR020846">
    <property type="entry name" value="MFS_dom"/>
</dbReference>
<comment type="subcellular location">
    <subcellularLocation>
        <location evidence="1">Membrane</location>
        <topology evidence="1">Multi-pass membrane protein</topology>
    </subcellularLocation>
</comment>
<evidence type="ECO:0000259" key="8">
    <source>
        <dbReference type="PROSITE" id="PS50850"/>
    </source>
</evidence>
<dbReference type="InterPro" id="IPR036259">
    <property type="entry name" value="MFS_trans_sf"/>
</dbReference>
<dbReference type="Proteomes" id="UP000481288">
    <property type="component" value="Unassembled WGS sequence"/>
</dbReference>
<gene>
    <name evidence="9" type="ORF">LCER1_G005023</name>
</gene>
<protein>
    <submittedName>
        <fullName evidence="9">Putative transporter</fullName>
    </submittedName>
</protein>
<dbReference type="EMBL" id="QGMG01000233">
    <property type="protein sequence ID" value="TVY55511.1"/>
    <property type="molecule type" value="Genomic_DNA"/>
</dbReference>
<dbReference type="Pfam" id="PF07690">
    <property type="entry name" value="MFS_1"/>
    <property type="match status" value="1"/>
</dbReference>
<feature type="domain" description="Major facilitator superfamily (MFS) profile" evidence="8">
    <location>
        <begin position="49"/>
        <end position="219"/>
    </location>
</feature>
<keyword evidence="3 7" id="KW-0812">Transmembrane</keyword>
<evidence type="ECO:0000256" key="4">
    <source>
        <dbReference type="ARBA" id="ARBA00022989"/>
    </source>
</evidence>
<evidence type="ECO:0000313" key="9">
    <source>
        <dbReference type="EMBL" id="TVY55511.1"/>
    </source>
</evidence>